<dbReference type="InterPro" id="IPR029044">
    <property type="entry name" value="Nucleotide-diphossugar_trans"/>
</dbReference>
<keyword evidence="3" id="KW-1185">Reference proteome</keyword>
<dbReference type="Pfam" id="PF00535">
    <property type="entry name" value="Glycos_transf_2"/>
    <property type="match status" value="1"/>
</dbReference>
<dbReference type="InterPro" id="IPR001173">
    <property type="entry name" value="Glyco_trans_2-like"/>
</dbReference>
<evidence type="ECO:0000313" key="2">
    <source>
        <dbReference type="EMBL" id="GLI94930.1"/>
    </source>
</evidence>
<dbReference type="InterPro" id="IPR050834">
    <property type="entry name" value="Glycosyltransf_2"/>
</dbReference>
<organism evidence="2 3">
    <name type="scientific">Methylocystis echinoides</name>
    <dbReference type="NCBI Taxonomy" id="29468"/>
    <lineage>
        <taxon>Bacteria</taxon>
        <taxon>Pseudomonadati</taxon>
        <taxon>Pseudomonadota</taxon>
        <taxon>Alphaproteobacteria</taxon>
        <taxon>Hyphomicrobiales</taxon>
        <taxon>Methylocystaceae</taxon>
        <taxon>Methylocystis</taxon>
    </lineage>
</organism>
<dbReference type="CDD" id="cd00761">
    <property type="entry name" value="Glyco_tranf_GTA_type"/>
    <property type="match status" value="1"/>
</dbReference>
<dbReference type="Proteomes" id="UP001144323">
    <property type="component" value="Unassembled WGS sequence"/>
</dbReference>
<proteinExistence type="predicted"/>
<reference evidence="2" key="1">
    <citation type="journal article" date="2023" name="Int. J. Syst. Evol. Microbiol.">
        <title>Methylocystis iwaonis sp. nov., a type II methane-oxidizing bacterium from surface soil of a rice paddy field in Japan, and emended description of the genus Methylocystis (ex Whittenbury et al. 1970) Bowman et al. 1993.</title>
        <authorList>
            <person name="Kaise H."/>
            <person name="Sawadogo J.B."/>
            <person name="Alam M.S."/>
            <person name="Ueno C."/>
            <person name="Dianou D."/>
            <person name="Shinjo R."/>
            <person name="Asakawa S."/>
        </authorList>
    </citation>
    <scope>NUCLEOTIDE SEQUENCE</scope>
    <source>
        <strain evidence="2">LMG27198</strain>
    </source>
</reference>
<accession>A0A9W6GXZ5</accession>
<dbReference type="RefSeq" id="WP_281805225.1">
    <property type="nucleotide sequence ID" value="NZ_BSEC01000001.1"/>
</dbReference>
<dbReference type="EMBL" id="BSEC01000001">
    <property type="protein sequence ID" value="GLI94930.1"/>
    <property type="molecule type" value="Genomic_DNA"/>
</dbReference>
<dbReference type="Gene3D" id="3.90.550.10">
    <property type="entry name" value="Spore Coat Polysaccharide Biosynthesis Protein SpsA, Chain A"/>
    <property type="match status" value="1"/>
</dbReference>
<comment type="caution">
    <text evidence="2">The sequence shown here is derived from an EMBL/GenBank/DDBJ whole genome shotgun (WGS) entry which is preliminary data.</text>
</comment>
<name>A0A9W6GXZ5_9HYPH</name>
<dbReference type="PANTHER" id="PTHR43685">
    <property type="entry name" value="GLYCOSYLTRANSFERASE"/>
    <property type="match status" value="1"/>
</dbReference>
<dbReference type="AlphaFoldDB" id="A0A9W6GXZ5"/>
<sequence>MIIPTYNCGKYLGRALNSVRVQEVADIEIFVVDDGSTDGTDRWLEEALVRDGRIVVLQGGHKGPNAARNLAISQARGGLIAFLDADDFWWPEKMLPQLAFHERNPDVSFSFTDYLHFDVSGRTHGTCFEYWSPPFSKSRCGEFSVIQDAERAILASNTVGTSTVVATRAALQNANGFATDLQSAADWKLWLKLANKGRVAVSCAVTMNYLMRSGSISENHSVRIAAMKEIVAAYEKCSDPETRRAWRQARARIKVAEAEHLRLSGNHWSAAKAHLGAFLSNPGKRIARAGMSDIANSLFVR</sequence>
<gene>
    <name evidence="2" type="ORF">LMG27198_39220</name>
</gene>
<evidence type="ECO:0000313" key="3">
    <source>
        <dbReference type="Proteomes" id="UP001144323"/>
    </source>
</evidence>
<feature type="domain" description="Glycosyltransferase 2-like" evidence="1">
    <location>
        <begin position="2"/>
        <end position="123"/>
    </location>
</feature>
<evidence type="ECO:0000259" key="1">
    <source>
        <dbReference type="Pfam" id="PF00535"/>
    </source>
</evidence>
<dbReference type="SUPFAM" id="SSF53448">
    <property type="entry name" value="Nucleotide-diphospho-sugar transferases"/>
    <property type="match status" value="1"/>
</dbReference>
<protein>
    <recommendedName>
        <fullName evidence="1">Glycosyltransferase 2-like domain-containing protein</fullName>
    </recommendedName>
</protein>
<dbReference type="PANTHER" id="PTHR43685:SF2">
    <property type="entry name" value="GLYCOSYLTRANSFERASE 2-LIKE DOMAIN-CONTAINING PROTEIN"/>
    <property type="match status" value="1"/>
</dbReference>